<keyword evidence="2" id="KW-1185">Reference proteome</keyword>
<organism evidence="1 2">
    <name type="scientific">Bauhinia variegata</name>
    <name type="common">Purple orchid tree</name>
    <name type="synonym">Phanera variegata</name>
    <dbReference type="NCBI Taxonomy" id="167791"/>
    <lineage>
        <taxon>Eukaryota</taxon>
        <taxon>Viridiplantae</taxon>
        <taxon>Streptophyta</taxon>
        <taxon>Embryophyta</taxon>
        <taxon>Tracheophyta</taxon>
        <taxon>Spermatophyta</taxon>
        <taxon>Magnoliopsida</taxon>
        <taxon>eudicotyledons</taxon>
        <taxon>Gunneridae</taxon>
        <taxon>Pentapetalae</taxon>
        <taxon>rosids</taxon>
        <taxon>fabids</taxon>
        <taxon>Fabales</taxon>
        <taxon>Fabaceae</taxon>
        <taxon>Cercidoideae</taxon>
        <taxon>Cercideae</taxon>
        <taxon>Bauhiniinae</taxon>
        <taxon>Bauhinia</taxon>
    </lineage>
</organism>
<proteinExistence type="predicted"/>
<name>A0ACB9LWV0_BAUVA</name>
<evidence type="ECO:0000313" key="2">
    <source>
        <dbReference type="Proteomes" id="UP000828941"/>
    </source>
</evidence>
<gene>
    <name evidence="1" type="ORF">L6164_028195</name>
</gene>
<accession>A0ACB9LWV0</accession>
<reference evidence="1 2" key="1">
    <citation type="journal article" date="2022" name="DNA Res.">
        <title>Chromosomal-level genome assembly of the orchid tree Bauhinia variegata (Leguminosae; Cercidoideae) supports the allotetraploid origin hypothesis of Bauhinia.</title>
        <authorList>
            <person name="Zhong Y."/>
            <person name="Chen Y."/>
            <person name="Zheng D."/>
            <person name="Pang J."/>
            <person name="Liu Y."/>
            <person name="Luo S."/>
            <person name="Meng S."/>
            <person name="Qian L."/>
            <person name="Wei D."/>
            <person name="Dai S."/>
            <person name="Zhou R."/>
        </authorList>
    </citation>
    <scope>NUCLEOTIDE SEQUENCE [LARGE SCALE GENOMIC DNA]</scope>
    <source>
        <strain evidence="1">BV-YZ2020</strain>
    </source>
</reference>
<dbReference type="EMBL" id="CM039436">
    <property type="protein sequence ID" value="KAI4315380.1"/>
    <property type="molecule type" value="Genomic_DNA"/>
</dbReference>
<dbReference type="Proteomes" id="UP000828941">
    <property type="component" value="Chromosome 11"/>
</dbReference>
<sequence>MAFTGNLRIYLIIFVALLEISYVHGRNFSDAELEQLLKILNKPYLESFKIGDGEIIDCVNIYEQPSLSHPLLKGHKIKMKPSFVPKMEHDPDKYPEKAKQVDFLSQRRACPMGTVPIRRTTKKDLITSQILMKSLRKPIDNKAGVETSAVGMKGIQYNGVYAGMNIHNPNTADKLEFSKTAMWLASGDEILAVGWIVLEELLGDNKTRFFTSWTVDGGQQTGCYNTFCRGFIQVHPSVHPGIPFNNISVIGGDQWEAKFLIFRDRYTGDWWVVAGGTYERIGYWPKSLFGSLAESGGTIVAWGGQVGTLTDVDPPMGSGHYAEEGFGKAAFIRSLQFLDDQYSHIHANWDQLPQVKTCPKYYTLDKYQSDAIFYGGPSGSC</sequence>
<evidence type="ECO:0000313" key="1">
    <source>
        <dbReference type="EMBL" id="KAI4315380.1"/>
    </source>
</evidence>
<protein>
    <submittedName>
        <fullName evidence="1">Uncharacterized protein</fullName>
    </submittedName>
</protein>
<comment type="caution">
    <text evidence="1">The sequence shown here is derived from an EMBL/GenBank/DDBJ whole genome shotgun (WGS) entry which is preliminary data.</text>
</comment>